<evidence type="ECO:0000256" key="1">
    <source>
        <dbReference type="SAM" id="Phobius"/>
    </source>
</evidence>
<feature type="transmembrane region" description="Helical" evidence="1">
    <location>
        <begin position="143"/>
        <end position="171"/>
    </location>
</feature>
<feature type="transmembrane region" description="Helical" evidence="1">
    <location>
        <begin position="101"/>
        <end position="123"/>
    </location>
</feature>
<dbReference type="PANTHER" id="PTHR30012:SF0">
    <property type="entry name" value="TYPE II SECRETION SYSTEM PROTEIN F-RELATED"/>
    <property type="match status" value="1"/>
</dbReference>
<evidence type="ECO:0000313" key="3">
    <source>
        <dbReference type="Proteomes" id="UP000196258"/>
    </source>
</evidence>
<dbReference type="Gene3D" id="1.20.81.30">
    <property type="entry name" value="Type II secretion system (T2SS), domain F"/>
    <property type="match status" value="1"/>
</dbReference>
<evidence type="ECO:0000313" key="2">
    <source>
        <dbReference type="EMBL" id="OUQ05716.1"/>
    </source>
</evidence>
<dbReference type="RefSeq" id="WP_087255642.1">
    <property type="nucleotide sequence ID" value="NZ_NFLB01000004.1"/>
</dbReference>
<reference evidence="3" key="1">
    <citation type="submission" date="2017-04" db="EMBL/GenBank/DDBJ databases">
        <title>Function of individual gut microbiota members based on whole genome sequencing of pure cultures obtained from chicken caecum.</title>
        <authorList>
            <person name="Medvecky M."/>
            <person name="Cejkova D."/>
            <person name="Polansky O."/>
            <person name="Karasova D."/>
            <person name="Kubasova T."/>
            <person name="Cizek A."/>
            <person name="Rychlik I."/>
        </authorList>
    </citation>
    <scope>NUCLEOTIDE SEQUENCE [LARGE SCALE GENOMIC DNA]</scope>
    <source>
        <strain evidence="3">An149</strain>
    </source>
</reference>
<keyword evidence="1" id="KW-0812">Transmembrane</keyword>
<evidence type="ECO:0008006" key="4">
    <source>
        <dbReference type="Google" id="ProtNLM"/>
    </source>
</evidence>
<keyword evidence="1" id="KW-0472">Membrane</keyword>
<dbReference type="EMBL" id="NFLB01000004">
    <property type="protein sequence ID" value="OUQ05716.1"/>
    <property type="molecule type" value="Genomic_DNA"/>
</dbReference>
<organism evidence="2 3">
    <name type="scientific">Thomasclavelia spiroformis</name>
    <dbReference type="NCBI Taxonomy" id="29348"/>
    <lineage>
        <taxon>Bacteria</taxon>
        <taxon>Bacillati</taxon>
        <taxon>Bacillota</taxon>
        <taxon>Erysipelotrichia</taxon>
        <taxon>Erysipelotrichales</taxon>
        <taxon>Coprobacillaceae</taxon>
        <taxon>Thomasclavelia</taxon>
    </lineage>
</organism>
<name>A0A1Y4QKA7_9FIRM</name>
<gene>
    <name evidence="2" type="ORF">B5E91_04695</name>
</gene>
<keyword evidence="1" id="KW-1133">Transmembrane helix</keyword>
<sequence length="333" mass="39279">MNEEYRFLETIANFLEQGYLIQDVLNICKYIYNNDRIEQLKLKLNEGKSLDEAILECDFNKTFKEYFNFFRIKNNLSKAIIQSVNICKSKDNTFMKLKKELTYPSLLIVFLMMFSLFIVYALLPSIMQLFNEFSIEPSLITRFMFMLFKIIPILILGLLISFIGLCFVAIYAINKQYFQLIDFFVSHIFIIKNIIQKYYSIKFALYYNELLVNGYDTTDIVIMLYQQIDDSDIKMLIYEIYTQILKGESLEKIVTNFNYFEPLFIASFKLLIHDNHANKSLDNYLKISLDTLHFKISKIIKIIVPTIYCFTATFVVLVYVSIVIPMMSVISNL</sequence>
<dbReference type="InterPro" id="IPR042094">
    <property type="entry name" value="T2SS_GspF_sf"/>
</dbReference>
<dbReference type="InterPro" id="IPR003004">
    <property type="entry name" value="GspF/PilC"/>
</dbReference>
<dbReference type="AlphaFoldDB" id="A0A1Y4QKA7"/>
<accession>A0A1Y4QKA7</accession>
<dbReference type="Proteomes" id="UP000196258">
    <property type="component" value="Unassembled WGS sequence"/>
</dbReference>
<feature type="transmembrane region" description="Helical" evidence="1">
    <location>
        <begin position="302"/>
        <end position="324"/>
    </location>
</feature>
<proteinExistence type="predicted"/>
<comment type="caution">
    <text evidence="2">The sequence shown here is derived from an EMBL/GenBank/DDBJ whole genome shotgun (WGS) entry which is preliminary data.</text>
</comment>
<protein>
    <recommendedName>
        <fullName evidence="4">Type II secretion system protein GspF domain-containing protein</fullName>
    </recommendedName>
</protein>
<dbReference type="PANTHER" id="PTHR30012">
    <property type="entry name" value="GENERAL SECRETION PATHWAY PROTEIN"/>
    <property type="match status" value="1"/>
</dbReference>